<keyword evidence="4" id="KW-1133">Transmembrane helix</keyword>
<dbReference type="Pfam" id="PF16076">
    <property type="entry name" value="Acyltransf_C"/>
    <property type="match status" value="1"/>
</dbReference>
<dbReference type="RefSeq" id="XP_064662790.1">
    <property type="nucleotide sequence ID" value="XM_064798463.1"/>
</dbReference>
<gene>
    <name evidence="6" type="ORF">LTR77_001201</name>
</gene>
<organism evidence="6 7">
    <name type="scientific">Saxophila tyrrhenica</name>
    <dbReference type="NCBI Taxonomy" id="1690608"/>
    <lineage>
        <taxon>Eukaryota</taxon>
        <taxon>Fungi</taxon>
        <taxon>Dikarya</taxon>
        <taxon>Ascomycota</taxon>
        <taxon>Pezizomycotina</taxon>
        <taxon>Dothideomycetes</taxon>
        <taxon>Dothideomycetidae</taxon>
        <taxon>Mycosphaerellales</taxon>
        <taxon>Extremaceae</taxon>
        <taxon>Saxophila</taxon>
    </lineage>
</organism>
<dbReference type="Pfam" id="PF01553">
    <property type="entry name" value="Acyltransferase"/>
    <property type="match status" value="1"/>
</dbReference>
<accession>A0AAV9PK61</accession>
<keyword evidence="4" id="KW-0812">Transmembrane</keyword>
<evidence type="ECO:0000313" key="6">
    <source>
        <dbReference type="EMBL" id="KAK5174121.1"/>
    </source>
</evidence>
<dbReference type="PANTHER" id="PTHR10983">
    <property type="entry name" value="1-ACYLGLYCEROL-3-PHOSPHATE ACYLTRANSFERASE-RELATED"/>
    <property type="match status" value="1"/>
</dbReference>
<dbReference type="Proteomes" id="UP001337655">
    <property type="component" value="Unassembled WGS sequence"/>
</dbReference>
<comment type="similarity">
    <text evidence="1">Belongs to the 1-acyl-sn-glycerol-3-phosphate acyltransferase family.</text>
</comment>
<evidence type="ECO:0000256" key="1">
    <source>
        <dbReference type="ARBA" id="ARBA00008655"/>
    </source>
</evidence>
<dbReference type="SMART" id="SM00563">
    <property type="entry name" value="PlsC"/>
    <property type="match status" value="1"/>
</dbReference>
<feature type="transmembrane region" description="Helical" evidence="4">
    <location>
        <begin position="12"/>
        <end position="36"/>
    </location>
</feature>
<comment type="caution">
    <text evidence="6">The sequence shown here is derived from an EMBL/GenBank/DDBJ whole genome shotgun (WGS) entry which is preliminary data.</text>
</comment>
<evidence type="ECO:0000256" key="4">
    <source>
        <dbReference type="SAM" id="Phobius"/>
    </source>
</evidence>
<dbReference type="AlphaFoldDB" id="A0AAV9PK61"/>
<dbReference type="GO" id="GO:0003841">
    <property type="term" value="F:1-acylglycerol-3-phosphate O-acyltransferase activity"/>
    <property type="evidence" value="ECO:0007669"/>
    <property type="project" value="TreeGrafter"/>
</dbReference>
<keyword evidence="2" id="KW-0808">Transferase</keyword>
<evidence type="ECO:0000313" key="7">
    <source>
        <dbReference type="Proteomes" id="UP001337655"/>
    </source>
</evidence>
<feature type="domain" description="Phospholipid/glycerol acyltransferase" evidence="5">
    <location>
        <begin position="91"/>
        <end position="213"/>
    </location>
</feature>
<reference evidence="6 7" key="1">
    <citation type="submission" date="2023-08" db="EMBL/GenBank/DDBJ databases">
        <title>Black Yeasts Isolated from many extreme environments.</title>
        <authorList>
            <person name="Coleine C."/>
            <person name="Stajich J.E."/>
            <person name="Selbmann L."/>
        </authorList>
    </citation>
    <scope>NUCLEOTIDE SEQUENCE [LARGE SCALE GENOMIC DNA]</scope>
    <source>
        <strain evidence="6 7">CCFEE 5935</strain>
    </source>
</reference>
<dbReference type="GeneID" id="89922549"/>
<keyword evidence="7" id="KW-1185">Reference proteome</keyword>
<dbReference type="InterPro" id="IPR032098">
    <property type="entry name" value="Acyltransf_C"/>
</dbReference>
<sequence>MTTTLSTTAWKAFLGLRCAVFLTPWLLHLFFADLILSSLLLPSWLLPDLCNRASSAIAESVWRGIQLIFTRINRADIILSGVEKLPPDESAIVISNHVEWTDFYMIQALALRSGMLGKCRWFAKQQLKWVPFLGWGLWAMGMPLVSRNWTRDQREMDRVFHGPLKRQWPIWLIAYSEATRYTPAKRLEAERWCHENGRRLGQHTLYPRTKGFIASAQKLRDAKQIKAVYDVTVAYARRRGDGFEFLQAPTFTESIMIPRLGQKWKFYAHVERHPLEDVPTGEAELTQWLEARWVEKGERLEALRQRLLKGLEWD</sequence>
<evidence type="ECO:0000256" key="2">
    <source>
        <dbReference type="ARBA" id="ARBA00022679"/>
    </source>
</evidence>
<dbReference type="CDD" id="cd07990">
    <property type="entry name" value="LPLAT_LCLAT1-like"/>
    <property type="match status" value="1"/>
</dbReference>
<dbReference type="InterPro" id="IPR002123">
    <property type="entry name" value="Plipid/glycerol_acylTrfase"/>
</dbReference>
<keyword evidence="4" id="KW-0472">Membrane</keyword>
<evidence type="ECO:0000256" key="3">
    <source>
        <dbReference type="ARBA" id="ARBA00023315"/>
    </source>
</evidence>
<dbReference type="SUPFAM" id="SSF69593">
    <property type="entry name" value="Glycerol-3-phosphate (1)-acyltransferase"/>
    <property type="match status" value="1"/>
</dbReference>
<dbReference type="GO" id="GO:0012505">
    <property type="term" value="C:endomembrane system"/>
    <property type="evidence" value="ECO:0007669"/>
    <property type="project" value="TreeGrafter"/>
</dbReference>
<name>A0AAV9PK61_9PEZI</name>
<proteinExistence type="inferred from homology"/>
<dbReference type="EMBL" id="JAVRRT010000002">
    <property type="protein sequence ID" value="KAK5174121.1"/>
    <property type="molecule type" value="Genomic_DNA"/>
</dbReference>
<keyword evidence="3" id="KW-0012">Acyltransferase</keyword>
<evidence type="ECO:0000259" key="5">
    <source>
        <dbReference type="SMART" id="SM00563"/>
    </source>
</evidence>
<dbReference type="PANTHER" id="PTHR10983:SF24">
    <property type="entry name" value="1-ACYLGLYCEROL-3-PHOSPHATE O-ACYLTRANSFERASE 3, ISOFORM E-RELATED"/>
    <property type="match status" value="1"/>
</dbReference>
<protein>
    <recommendedName>
        <fullName evidence="5">Phospholipid/glycerol acyltransferase domain-containing protein</fullName>
    </recommendedName>
</protein>